<feature type="non-terminal residue" evidence="1">
    <location>
        <position position="1"/>
    </location>
</feature>
<keyword evidence="2" id="KW-1185">Reference proteome</keyword>
<accession>A0AAW0WGM3</accession>
<evidence type="ECO:0000313" key="1">
    <source>
        <dbReference type="EMBL" id="KAK8726171.1"/>
    </source>
</evidence>
<evidence type="ECO:0000313" key="2">
    <source>
        <dbReference type="Proteomes" id="UP001445076"/>
    </source>
</evidence>
<sequence length="154" mass="16978">FLEKLHLSHLADYLRVLGCTCVRDLRLLEKPELEAIQLISRRRLLQELDSFNLHHEGEVLGAAAGEMLGEALCGAASEILDAAADEVLGVAAAPPADCSLEGWLTWYGLTHIAGFLKAIGVHSVADMTYLREEDLQLLKPVTRRRILACYRKSA</sequence>
<protein>
    <recommendedName>
        <fullName evidence="3">SAM domain-containing protein</fullName>
    </recommendedName>
</protein>
<dbReference type="EMBL" id="JARKIK010000080">
    <property type="protein sequence ID" value="KAK8726171.1"/>
    <property type="molecule type" value="Genomic_DNA"/>
</dbReference>
<evidence type="ECO:0008006" key="3">
    <source>
        <dbReference type="Google" id="ProtNLM"/>
    </source>
</evidence>
<dbReference type="Proteomes" id="UP001445076">
    <property type="component" value="Unassembled WGS sequence"/>
</dbReference>
<comment type="caution">
    <text evidence="1">The sequence shown here is derived from an EMBL/GenBank/DDBJ whole genome shotgun (WGS) entry which is preliminary data.</text>
</comment>
<dbReference type="AlphaFoldDB" id="A0AAW0WGM3"/>
<proteinExistence type="predicted"/>
<gene>
    <name evidence="1" type="ORF">OTU49_010405</name>
</gene>
<organism evidence="1 2">
    <name type="scientific">Cherax quadricarinatus</name>
    <name type="common">Australian red claw crayfish</name>
    <dbReference type="NCBI Taxonomy" id="27406"/>
    <lineage>
        <taxon>Eukaryota</taxon>
        <taxon>Metazoa</taxon>
        <taxon>Ecdysozoa</taxon>
        <taxon>Arthropoda</taxon>
        <taxon>Crustacea</taxon>
        <taxon>Multicrustacea</taxon>
        <taxon>Malacostraca</taxon>
        <taxon>Eumalacostraca</taxon>
        <taxon>Eucarida</taxon>
        <taxon>Decapoda</taxon>
        <taxon>Pleocyemata</taxon>
        <taxon>Astacidea</taxon>
        <taxon>Parastacoidea</taxon>
        <taxon>Parastacidae</taxon>
        <taxon>Cherax</taxon>
    </lineage>
</organism>
<name>A0AAW0WGM3_CHEQU</name>
<reference evidence="1 2" key="1">
    <citation type="journal article" date="2024" name="BMC Genomics">
        <title>Genome assembly of redclaw crayfish (Cherax quadricarinatus) provides insights into its immune adaptation and hypoxia tolerance.</title>
        <authorList>
            <person name="Liu Z."/>
            <person name="Zheng J."/>
            <person name="Li H."/>
            <person name="Fang K."/>
            <person name="Wang S."/>
            <person name="He J."/>
            <person name="Zhou D."/>
            <person name="Weng S."/>
            <person name="Chi M."/>
            <person name="Gu Z."/>
            <person name="He J."/>
            <person name="Li F."/>
            <person name="Wang M."/>
        </authorList>
    </citation>
    <scope>NUCLEOTIDE SEQUENCE [LARGE SCALE GENOMIC DNA]</scope>
    <source>
        <strain evidence="1">ZL_2023a</strain>
    </source>
</reference>